<reference evidence="4 5" key="1">
    <citation type="journal article" date="2024" name="Nat. Commun.">
        <title>Phylogenomics reveals the evolutionary origins of lichenization in chlorophyte algae.</title>
        <authorList>
            <person name="Puginier C."/>
            <person name="Libourel C."/>
            <person name="Otte J."/>
            <person name="Skaloud P."/>
            <person name="Haon M."/>
            <person name="Grisel S."/>
            <person name="Petersen M."/>
            <person name="Berrin J.G."/>
            <person name="Delaux P.M."/>
            <person name="Dal Grande F."/>
            <person name="Keller J."/>
        </authorList>
    </citation>
    <scope>NUCLEOTIDE SEQUENCE [LARGE SCALE GENOMIC DNA]</scope>
    <source>
        <strain evidence="4 5">SAG 2043</strain>
    </source>
</reference>
<organism evidence="4 5">
    <name type="scientific">[Myrmecia] bisecta</name>
    <dbReference type="NCBI Taxonomy" id="41462"/>
    <lineage>
        <taxon>Eukaryota</taxon>
        <taxon>Viridiplantae</taxon>
        <taxon>Chlorophyta</taxon>
        <taxon>core chlorophytes</taxon>
        <taxon>Trebouxiophyceae</taxon>
        <taxon>Trebouxiales</taxon>
        <taxon>Trebouxiaceae</taxon>
        <taxon>Myrmecia</taxon>
    </lineage>
</organism>
<feature type="domain" description="N-acetyltransferase" evidence="3">
    <location>
        <begin position="30"/>
        <end position="199"/>
    </location>
</feature>
<dbReference type="Pfam" id="PF13508">
    <property type="entry name" value="Acetyltransf_7"/>
    <property type="match status" value="1"/>
</dbReference>
<dbReference type="SUPFAM" id="SSF55729">
    <property type="entry name" value="Acyl-CoA N-acyltransferases (Nat)"/>
    <property type="match status" value="1"/>
</dbReference>
<keyword evidence="2" id="KW-0012">Acyltransferase</keyword>
<evidence type="ECO:0000256" key="2">
    <source>
        <dbReference type="ARBA" id="ARBA00023315"/>
    </source>
</evidence>
<evidence type="ECO:0000256" key="1">
    <source>
        <dbReference type="ARBA" id="ARBA00022679"/>
    </source>
</evidence>
<gene>
    <name evidence="4" type="ORF">WJX72_010417</name>
</gene>
<dbReference type="EMBL" id="JALJOR010000005">
    <property type="protein sequence ID" value="KAK9817153.1"/>
    <property type="molecule type" value="Genomic_DNA"/>
</dbReference>
<dbReference type="Gene3D" id="3.40.630.30">
    <property type="match status" value="1"/>
</dbReference>
<dbReference type="GO" id="GO:0005737">
    <property type="term" value="C:cytoplasm"/>
    <property type="evidence" value="ECO:0007669"/>
    <property type="project" value="TreeGrafter"/>
</dbReference>
<dbReference type="AlphaFoldDB" id="A0AAW1Q815"/>
<dbReference type="PROSITE" id="PS51186">
    <property type="entry name" value="GNAT"/>
    <property type="match status" value="1"/>
</dbReference>
<evidence type="ECO:0000259" key="3">
    <source>
        <dbReference type="PROSITE" id="PS51186"/>
    </source>
</evidence>
<dbReference type="PANTHER" id="PTHR43626:SF4">
    <property type="entry name" value="GCN5-RELATED N-ACETYLTRANSFERASE 2, CHLOROPLASTIC"/>
    <property type="match status" value="1"/>
</dbReference>
<comment type="caution">
    <text evidence="4">The sequence shown here is derived from an EMBL/GenBank/DDBJ whole genome shotgun (WGS) entry which is preliminary data.</text>
</comment>
<dbReference type="InterPro" id="IPR045039">
    <property type="entry name" value="NSI-like"/>
</dbReference>
<dbReference type="Proteomes" id="UP001489004">
    <property type="component" value="Unassembled WGS sequence"/>
</dbReference>
<accession>A0AAW1Q815</accession>
<protein>
    <recommendedName>
        <fullName evidence="3">N-acetyltransferase domain-containing protein</fullName>
    </recommendedName>
</protein>
<name>A0AAW1Q815_9CHLO</name>
<dbReference type="PANTHER" id="PTHR43626">
    <property type="entry name" value="ACYL-COA N-ACYLTRANSFERASE"/>
    <property type="match status" value="1"/>
</dbReference>
<evidence type="ECO:0000313" key="5">
    <source>
        <dbReference type="Proteomes" id="UP001489004"/>
    </source>
</evidence>
<dbReference type="FunFam" id="3.40.630.30:FF:000059">
    <property type="entry name" value="Putative acetyltransferase NSI"/>
    <property type="match status" value="1"/>
</dbReference>
<keyword evidence="5" id="KW-1185">Reference proteome</keyword>
<dbReference type="InterPro" id="IPR000182">
    <property type="entry name" value="GNAT_dom"/>
</dbReference>
<evidence type="ECO:0000313" key="4">
    <source>
        <dbReference type="EMBL" id="KAK9817153.1"/>
    </source>
</evidence>
<dbReference type="GO" id="GO:0008080">
    <property type="term" value="F:N-acetyltransferase activity"/>
    <property type="evidence" value="ECO:0007669"/>
    <property type="project" value="InterPro"/>
</dbReference>
<sequence>MFAGLFGSNKSASAVVTREDTESRTDSALDSLERGFESDLDEVTLIESPREDGSCASIIFRNGGPVDAVALELLCDKVGWPRRPVNKVQIALKNSFLISTLWLRRTGPGQDAKDEMIALARATSDHAFNATIWDVLVDPEYQSQGLGKALVENMVRTLLRKDIANITLFADANVVTFYQNLGFEADPDGIKGMFWYPKF</sequence>
<dbReference type="CDD" id="cd04301">
    <property type="entry name" value="NAT_SF"/>
    <property type="match status" value="1"/>
</dbReference>
<dbReference type="InterPro" id="IPR016181">
    <property type="entry name" value="Acyl_CoA_acyltransferase"/>
</dbReference>
<keyword evidence="1" id="KW-0808">Transferase</keyword>
<proteinExistence type="predicted"/>